<evidence type="ECO:0008006" key="4">
    <source>
        <dbReference type="Google" id="ProtNLM"/>
    </source>
</evidence>
<evidence type="ECO:0000256" key="1">
    <source>
        <dbReference type="SAM" id="Phobius"/>
    </source>
</evidence>
<dbReference type="AlphaFoldDB" id="A0A0P6WE68"/>
<protein>
    <recommendedName>
        <fullName evidence="4">DUF1189 domain-containing protein</fullName>
    </recommendedName>
</protein>
<feature type="transmembrane region" description="Helical" evidence="1">
    <location>
        <begin position="31"/>
        <end position="55"/>
    </location>
</feature>
<keyword evidence="1" id="KW-1133">Transmembrane helix</keyword>
<dbReference type="Proteomes" id="UP000050398">
    <property type="component" value="Unassembled WGS sequence"/>
</dbReference>
<feature type="transmembrane region" description="Helical" evidence="1">
    <location>
        <begin position="230"/>
        <end position="247"/>
    </location>
</feature>
<accession>A0A0P6WE68</accession>
<organism evidence="2 3">
    <name type="scientific">Rossellomorea vietnamensis</name>
    <dbReference type="NCBI Taxonomy" id="218284"/>
    <lineage>
        <taxon>Bacteria</taxon>
        <taxon>Bacillati</taxon>
        <taxon>Bacillota</taxon>
        <taxon>Bacilli</taxon>
        <taxon>Bacillales</taxon>
        <taxon>Bacillaceae</taxon>
        <taxon>Rossellomorea</taxon>
    </lineage>
</organism>
<dbReference type="InterPro" id="IPR009574">
    <property type="entry name" value="DUF1189"/>
</dbReference>
<dbReference type="eggNOG" id="COG5521">
    <property type="taxonomic scope" value="Bacteria"/>
</dbReference>
<evidence type="ECO:0000313" key="2">
    <source>
        <dbReference type="EMBL" id="KPL58579.1"/>
    </source>
</evidence>
<feature type="transmembrane region" description="Helical" evidence="1">
    <location>
        <begin position="206"/>
        <end position="224"/>
    </location>
</feature>
<proteinExistence type="predicted"/>
<reference evidence="2 3" key="1">
    <citation type="submission" date="2015-08" db="EMBL/GenBank/DDBJ databases">
        <title>Draft Genome Sequence of Bacillus vietnamensis UCD-SED5.</title>
        <authorList>
            <person name="Lee R.D."/>
            <person name="Jospin G."/>
            <person name="Lang J.M."/>
            <person name="Coil D.A."/>
            <person name="Eisen J.A."/>
        </authorList>
    </citation>
    <scope>NUCLEOTIDE SEQUENCE [LARGE SCALE GENOMIC DNA]</scope>
    <source>
        <strain evidence="2 3">UCD-SED5</strain>
    </source>
</reference>
<sequence length="257" mass="28843">MNVFQQLYKSIYSPKDIAKFRFQGIGKTIRFIFLLALISIIPVAVQFVSFATSALDTLRDSLDKELPSFSIENGTLSSDQSAPVTLEKEGVTIVLDDTGQVKEGNLDRNEDTVAFLKNDFVVISQGHAQSSSYTLFGDSTVTEDKLLDILNSLKDLKWILIPVALSILYVFTSGMTFLKVTIFAIIGVTFANVLKRNLPYRQSFRITAYAATVSTVFFTLMELLQTRIPAAPILDWFVITVILYLVVKEIPQRKIRH</sequence>
<dbReference type="Pfam" id="PF06691">
    <property type="entry name" value="DUF1189"/>
    <property type="match status" value="1"/>
</dbReference>
<evidence type="ECO:0000313" key="3">
    <source>
        <dbReference type="Proteomes" id="UP000050398"/>
    </source>
</evidence>
<keyword evidence="1" id="KW-0812">Transmembrane</keyword>
<keyword evidence="1" id="KW-0472">Membrane</keyword>
<dbReference type="RefSeq" id="WP_060673454.1">
    <property type="nucleotide sequence ID" value="NZ_JBCNGU010000018.1"/>
</dbReference>
<dbReference type="EMBL" id="LIXZ01000014">
    <property type="protein sequence ID" value="KPL58579.1"/>
    <property type="molecule type" value="Genomic_DNA"/>
</dbReference>
<dbReference type="PATRIC" id="fig|218284.4.peg.1353"/>
<name>A0A0P6WE68_9BACI</name>
<feature type="transmembrane region" description="Helical" evidence="1">
    <location>
        <begin position="155"/>
        <end position="171"/>
    </location>
</feature>
<comment type="caution">
    <text evidence="2">The sequence shown here is derived from an EMBL/GenBank/DDBJ whole genome shotgun (WGS) entry which is preliminary data.</text>
</comment>
<dbReference type="OrthoDB" id="1903376at2"/>
<gene>
    <name evidence="2" type="ORF">AM506_15780</name>
</gene>